<keyword evidence="5" id="KW-0067">ATP-binding</keyword>
<dbReference type="GO" id="GO:0005524">
    <property type="term" value="F:ATP binding"/>
    <property type="evidence" value="ECO:0007669"/>
    <property type="project" value="UniProtKB-KW"/>
</dbReference>
<proteinExistence type="inferred from homology"/>
<evidence type="ECO:0000313" key="8">
    <source>
        <dbReference type="EMBL" id="SUZ60140.1"/>
    </source>
</evidence>
<dbReference type="GO" id="GO:0004818">
    <property type="term" value="F:glutamate-tRNA ligase activity"/>
    <property type="evidence" value="ECO:0007669"/>
    <property type="project" value="TreeGrafter"/>
</dbReference>
<evidence type="ECO:0000256" key="5">
    <source>
        <dbReference type="ARBA" id="ARBA00022840"/>
    </source>
</evidence>
<feature type="domain" description="Glutamyl/glutaminyl-tRNA synthetase class Ib catalytic" evidence="7">
    <location>
        <begin position="9"/>
        <end position="256"/>
    </location>
</feature>
<dbReference type="HAMAP" id="MF_01428">
    <property type="entry name" value="Glu_Q_tRNA_synth"/>
    <property type="match status" value="1"/>
</dbReference>
<keyword evidence="4" id="KW-0862">Zinc</keyword>
<dbReference type="PANTHER" id="PTHR43311:SF1">
    <property type="entry name" value="GLUTAMYL-Q TRNA(ASP) SYNTHETASE"/>
    <property type="match status" value="1"/>
</dbReference>
<keyword evidence="3" id="KW-0547">Nucleotide-binding</keyword>
<dbReference type="PRINTS" id="PR00987">
    <property type="entry name" value="TRNASYNTHGLU"/>
</dbReference>
<gene>
    <name evidence="8" type="ORF">METZ01_LOCUS12994</name>
</gene>
<sequence>VLKKRYVGRFAPTPSGPLHFGSLVTALASYLDARSHGGDWHVRIDDLDSPRVVNGAEKRIFTSLEKHGLEWDGPIVRQSSHRDLYQSALENLDKQGLLFACDCSRRKLAGRIKYPGTCRDLNRSNFAHSALRVRVPDQPYEFNDLVQGIYTENLTCTVGDFVVSRRDGIPSYQMAVVIDDDEQEVSHIMRGADLMDNTARQLCLREKLNLSLPRYAHVPVFTHSSGVKLSKHSEATAIDDRFPSQNLQTALQLLGQPVPAEKTVDELLASACANWERAMVPKTPSIIDFVSV</sequence>
<dbReference type="InterPro" id="IPR000924">
    <property type="entry name" value="Glu/Gln-tRNA-synth"/>
</dbReference>
<dbReference type="NCBIfam" id="TIGR03838">
    <property type="entry name" value="queuosine_YadB"/>
    <property type="match status" value="1"/>
</dbReference>
<dbReference type="Gene3D" id="3.40.50.620">
    <property type="entry name" value="HUPs"/>
    <property type="match status" value="1"/>
</dbReference>
<keyword evidence="1" id="KW-0436">Ligase</keyword>
<evidence type="ECO:0000259" key="7">
    <source>
        <dbReference type="Pfam" id="PF00749"/>
    </source>
</evidence>
<dbReference type="InterPro" id="IPR049940">
    <property type="entry name" value="GluQ/Sye"/>
</dbReference>
<dbReference type="GO" id="GO:0006400">
    <property type="term" value="P:tRNA modification"/>
    <property type="evidence" value="ECO:0007669"/>
    <property type="project" value="InterPro"/>
</dbReference>
<dbReference type="Pfam" id="PF00749">
    <property type="entry name" value="tRNA-synt_1c"/>
    <property type="match status" value="1"/>
</dbReference>
<dbReference type="InterPro" id="IPR014729">
    <property type="entry name" value="Rossmann-like_a/b/a_fold"/>
</dbReference>
<organism evidence="8">
    <name type="scientific">marine metagenome</name>
    <dbReference type="NCBI Taxonomy" id="408172"/>
    <lineage>
        <taxon>unclassified sequences</taxon>
        <taxon>metagenomes</taxon>
        <taxon>ecological metagenomes</taxon>
    </lineage>
</organism>
<feature type="non-terminal residue" evidence="8">
    <location>
        <position position="1"/>
    </location>
</feature>
<dbReference type="GO" id="GO:0005829">
    <property type="term" value="C:cytosol"/>
    <property type="evidence" value="ECO:0007669"/>
    <property type="project" value="TreeGrafter"/>
</dbReference>
<evidence type="ECO:0000256" key="2">
    <source>
        <dbReference type="ARBA" id="ARBA00022723"/>
    </source>
</evidence>
<reference evidence="8" key="1">
    <citation type="submission" date="2018-05" db="EMBL/GenBank/DDBJ databases">
        <authorList>
            <person name="Lanie J.A."/>
            <person name="Ng W.-L."/>
            <person name="Kazmierczak K.M."/>
            <person name="Andrzejewski T.M."/>
            <person name="Davidsen T.M."/>
            <person name="Wayne K.J."/>
            <person name="Tettelin H."/>
            <person name="Glass J.I."/>
            <person name="Rusch D."/>
            <person name="Podicherti R."/>
            <person name="Tsui H.-C.T."/>
            <person name="Winkler M.E."/>
        </authorList>
    </citation>
    <scope>NUCLEOTIDE SEQUENCE</scope>
</reference>
<dbReference type="InterPro" id="IPR020058">
    <property type="entry name" value="Glu/Gln-tRNA-synth_Ib_cat-dom"/>
</dbReference>
<protein>
    <recommendedName>
        <fullName evidence="7">Glutamyl/glutaminyl-tRNA synthetase class Ib catalytic domain-containing protein</fullName>
    </recommendedName>
</protein>
<dbReference type="InterPro" id="IPR022380">
    <property type="entry name" value="Glu-Q_tRNA(Asp)_Synthase"/>
</dbReference>
<dbReference type="SUPFAM" id="SSF52374">
    <property type="entry name" value="Nucleotidylyl transferase"/>
    <property type="match status" value="1"/>
</dbReference>
<dbReference type="NCBIfam" id="NF004314">
    <property type="entry name" value="PRK05710.1-3"/>
    <property type="match status" value="1"/>
</dbReference>
<dbReference type="PANTHER" id="PTHR43311">
    <property type="entry name" value="GLUTAMATE--TRNA LIGASE"/>
    <property type="match status" value="1"/>
</dbReference>
<dbReference type="GO" id="GO:0006424">
    <property type="term" value="P:glutamyl-tRNA aminoacylation"/>
    <property type="evidence" value="ECO:0007669"/>
    <property type="project" value="InterPro"/>
</dbReference>
<keyword evidence="2" id="KW-0479">Metal-binding</keyword>
<evidence type="ECO:0000256" key="3">
    <source>
        <dbReference type="ARBA" id="ARBA00022741"/>
    </source>
</evidence>
<dbReference type="AlphaFoldDB" id="A0A381NZX0"/>
<evidence type="ECO:0000256" key="6">
    <source>
        <dbReference type="ARBA" id="ARBA00023146"/>
    </source>
</evidence>
<dbReference type="GO" id="GO:0008270">
    <property type="term" value="F:zinc ion binding"/>
    <property type="evidence" value="ECO:0007669"/>
    <property type="project" value="InterPro"/>
</dbReference>
<name>A0A381NZX0_9ZZZZ</name>
<dbReference type="EMBL" id="UINC01000721">
    <property type="protein sequence ID" value="SUZ60140.1"/>
    <property type="molecule type" value="Genomic_DNA"/>
</dbReference>
<keyword evidence="6" id="KW-0030">Aminoacyl-tRNA synthetase</keyword>
<accession>A0A381NZX0</accession>
<evidence type="ECO:0000256" key="1">
    <source>
        <dbReference type="ARBA" id="ARBA00022598"/>
    </source>
</evidence>
<evidence type="ECO:0000256" key="4">
    <source>
        <dbReference type="ARBA" id="ARBA00022833"/>
    </source>
</evidence>